<dbReference type="RefSeq" id="WP_084001625.1">
    <property type="nucleotide sequence ID" value="NZ_CP016591.1"/>
</dbReference>
<comment type="similarity">
    <text evidence="1">Belongs to the glycosyl hydrolase 43 family.</text>
</comment>
<evidence type="ECO:0000256" key="4">
    <source>
        <dbReference type="PIRSR" id="PIRSR606710-1"/>
    </source>
</evidence>
<dbReference type="Proteomes" id="UP000092932">
    <property type="component" value="Chromosome"/>
</dbReference>
<evidence type="ECO:0000256" key="6">
    <source>
        <dbReference type="SAM" id="SignalP"/>
    </source>
</evidence>
<proteinExistence type="inferred from homology"/>
<evidence type="ECO:0000256" key="1">
    <source>
        <dbReference type="ARBA" id="ARBA00009865"/>
    </source>
</evidence>
<dbReference type="SUPFAM" id="SSF75005">
    <property type="entry name" value="Arabinanase/levansucrase/invertase"/>
    <property type="match status" value="2"/>
</dbReference>
<dbReference type="InterPro" id="IPR006710">
    <property type="entry name" value="Glyco_hydro_43"/>
</dbReference>
<organism evidence="7 8">
    <name type="scientific">Tsuneonella dongtanensis</name>
    <dbReference type="NCBI Taxonomy" id="692370"/>
    <lineage>
        <taxon>Bacteria</taxon>
        <taxon>Pseudomonadati</taxon>
        <taxon>Pseudomonadota</taxon>
        <taxon>Alphaproteobacteria</taxon>
        <taxon>Sphingomonadales</taxon>
        <taxon>Erythrobacteraceae</taxon>
        <taxon>Tsuneonella</taxon>
    </lineage>
</organism>
<evidence type="ECO:0000313" key="8">
    <source>
        <dbReference type="Proteomes" id="UP000092932"/>
    </source>
</evidence>
<dbReference type="PANTHER" id="PTHR42812:SF14">
    <property type="entry name" value="SECRETED PROTEIN"/>
    <property type="match status" value="1"/>
</dbReference>
<name>A0A1B2AB10_9SPHN</name>
<accession>A0A1B2AB10</accession>
<evidence type="ECO:0000256" key="2">
    <source>
        <dbReference type="ARBA" id="ARBA00022801"/>
    </source>
</evidence>
<dbReference type="OrthoDB" id="9763933at2"/>
<evidence type="ECO:0000256" key="3">
    <source>
        <dbReference type="ARBA" id="ARBA00023295"/>
    </source>
</evidence>
<evidence type="ECO:0000313" key="7">
    <source>
        <dbReference type="EMBL" id="ANY19349.1"/>
    </source>
</evidence>
<dbReference type="InterPro" id="IPR051795">
    <property type="entry name" value="Glycosyl_Hydrlase_43"/>
</dbReference>
<dbReference type="CDD" id="cd08986">
    <property type="entry name" value="GH43-like"/>
    <property type="match status" value="1"/>
</dbReference>
<dbReference type="Pfam" id="PF04616">
    <property type="entry name" value="Glyco_hydro_43"/>
    <property type="match status" value="2"/>
</dbReference>
<keyword evidence="6" id="KW-0732">Signal</keyword>
<dbReference type="PANTHER" id="PTHR42812">
    <property type="entry name" value="BETA-XYLOSIDASE"/>
    <property type="match status" value="1"/>
</dbReference>
<gene>
    <name evidence="7" type="ORF">A6F68_00823</name>
</gene>
<feature type="active site" description="Proton acceptor" evidence="4">
    <location>
        <position position="353"/>
    </location>
</feature>
<dbReference type="InterPro" id="IPR023296">
    <property type="entry name" value="Glyco_hydro_beta-prop_sf"/>
</dbReference>
<feature type="chain" id="PRO_5008533942" evidence="6">
    <location>
        <begin position="20"/>
        <end position="622"/>
    </location>
</feature>
<protein>
    <submittedName>
        <fullName evidence="7">Glycosyl hydrolases family 43</fullName>
    </submittedName>
</protein>
<reference evidence="7 8" key="1">
    <citation type="submission" date="2016-07" db="EMBL/GenBank/DDBJ databases">
        <title>Complete genome sequence of Altererythrobacter dongtanensis KCTC 22672, a type strain with esterase isolated from tidal flat.</title>
        <authorList>
            <person name="Cheng H."/>
            <person name="Wu Y.-H."/>
            <person name="Zhou P."/>
            <person name="Huo Y.-Y."/>
            <person name="Wang C.-S."/>
            <person name="Xu X.-W."/>
        </authorList>
    </citation>
    <scope>NUCLEOTIDE SEQUENCE [LARGE SCALE GENOMIC DNA]</scope>
    <source>
        <strain evidence="7 8">KCTC 22672</strain>
    </source>
</reference>
<keyword evidence="2 7" id="KW-0378">Hydrolase</keyword>
<keyword evidence="8" id="KW-1185">Reference proteome</keyword>
<dbReference type="AlphaFoldDB" id="A0A1B2AB10"/>
<keyword evidence="3" id="KW-0326">Glycosidase</keyword>
<dbReference type="STRING" id="692370.A6F68_00823"/>
<feature type="site" description="Important for catalytic activity, responsible for pKa modulation of the active site Glu and correct orientation of both the proton donor and substrate" evidence="5">
    <location>
        <position position="473"/>
    </location>
</feature>
<dbReference type="GO" id="GO:0004553">
    <property type="term" value="F:hydrolase activity, hydrolyzing O-glycosyl compounds"/>
    <property type="evidence" value="ECO:0007669"/>
    <property type="project" value="InterPro"/>
</dbReference>
<feature type="active site" description="Proton donor" evidence="4">
    <location>
        <position position="520"/>
    </location>
</feature>
<feature type="signal peptide" evidence="6">
    <location>
        <begin position="1"/>
        <end position="19"/>
    </location>
</feature>
<dbReference type="GO" id="GO:0005975">
    <property type="term" value="P:carbohydrate metabolic process"/>
    <property type="evidence" value="ECO:0007669"/>
    <property type="project" value="InterPro"/>
</dbReference>
<dbReference type="EMBL" id="CP016591">
    <property type="protein sequence ID" value="ANY19349.1"/>
    <property type="molecule type" value="Genomic_DNA"/>
</dbReference>
<dbReference type="KEGG" id="ado:A6F68_00823"/>
<evidence type="ECO:0000256" key="5">
    <source>
        <dbReference type="PIRSR" id="PIRSR606710-2"/>
    </source>
</evidence>
<sequence length="622" mass="67445">MSMSAAFAMLAAAAAAPSADPAEQDQAAINLQFDARPVTPLVEEPLVDPQMSRIGDFWYLTGTIPGATGVTIPLWRSTDLQTWRRLPDLWDGTEKTGHWSDAPWPLPGHTLSDKTRTIVAPELHAIGGALYLAFSYDFGGIHVLRSDSGQPEGPWHHHARLTEFGRHPTLFQDDDGSVWLAFDGGTVARLSPDLTKIEGKIERLVPAHDAPPKKWGLPPVLDRIGTSGGQILKRDGKYLFVAAAPDERLGATPTDMFVAESEGGPAGPYTRRYLAVTHGGAGQLVTMPGGKLAALVAATPGDENALLPGKTALVPLETNAAGRLRPDGSRVLEAGPAGSLLPVPSLAGEAIRDPSIALGADGWYYLVGTKKWGWELPKGGIELWRSRDLKDWQYRGFAWKFSEKDLGVTLPAEANPKLWAPEIFWSAHDKAWYLTFSIWTGSGQTWLFKSKTDRAEGPYESVTDGPLVEKGIDGFLFENGADLYYFYGGCQLQKLNARRNGFADKYGQQRAAGGVAMGYEGCSALKIGDRFYLFGTDWSGSHEGTYDLYYATSDSPTGPWSERRFAVPHAGHATVFQGKGGQVYTTMFGSDTTAPYHMRLGVLALEFDADGKPVPRPVGPAR</sequence>
<dbReference type="Gene3D" id="2.115.10.20">
    <property type="entry name" value="Glycosyl hydrolase domain, family 43"/>
    <property type="match status" value="2"/>
</dbReference>